<comment type="subcellular location">
    <subcellularLocation>
        <location evidence="2">Cell inner membrane</location>
        <topology evidence="2">Multi-pass membrane protein</topology>
    </subcellularLocation>
</comment>
<evidence type="ECO:0000259" key="15">
    <source>
        <dbReference type="PROSITE" id="PS50109"/>
    </source>
</evidence>
<evidence type="ECO:0000256" key="11">
    <source>
        <dbReference type="ARBA" id="ARBA00022989"/>
    </source>
</evidence>
<evidence type="ECO:0000256" key="3">
    <source>
        <dbReference type="ARBA" id="ARBA00012438"/>
    </source>
</evidence>
<keyword evidence="4" id="KW-1003">Cell membrane</keyword>
<dbReference type="PRINTS" id="PR00344">
    <property type="entry name" value="BCTRLSENSOR"/>
</dbReference>
<dbReference type="SUPFAM" id="SSF55874">
    <property type="entry name" value="ATPase domain of HSP90 chaperone/DNA topoisomerase II/histidine kinase"/>
    <property type="match status" value="1"/>
</dbReference>
<keyword evidence="12" id="KW-0902">Two-component regulatory system</keyword>
<evidence type="ECO:0000256" key="12">
    <source>
        <dbReference type="ARBA" id="ARBA00023012"/>
    </source>
</evidence>
<dbReference type="EMBL" id="CP001111">
    <property type="protein sequence ID" value="ACF51652.1"/>
    <property type="molecule type" value="Genomic_DNA"/>
</dbReference>
<dbReference type="SMART" id="SM00388">
    <property type="entry name" value="HisKA"/>
    <property type="match status" value="1"/>
</dbReference>
<dbReference type="InterPro" id="IPR011006">
    <property type="entry name" value="CheY-like_superfamily"/>
</dbReference>
<dbReference type="CDD" id="cd00082">
    <property type="entry name" value="HisKA"/>
    <property type="match status" value="1"/>
</dbReference>
<dbReference type="PANTHER" id="PTHR43047">
    <property type="entry name" value="TWO-COMPONENT HISTIDINE PROTEIN KINASE"/>
    <property type="match status" value="1"/>
</dbReference>
<keyword evidence="6 14" id="KW-0597">Phosphoprotein</keyword>
<accession>B4SIR3</accession>
<feature type="modified residue" description="4-aspartylphosphate" evidence="14">
    <location>
        <position position="559"/>
    </location>
</feature>
<dbReference type="Pfam" id="PF01627">
    <property type="entry name" value="Hpt"/>
    <property type="match status" value="1"/>
</dbReference>
<dbReference type="OrthoDB" id="9797243at2"/>
<evidence type="ECO:0000256" key="7">
    <source>
        <dbReference type="ARBA" id="ARBA00022679"/>
    </source>
</evidence>
<dbReference type="SUPFAM" id="SSF47226">
    <property type="entry name" value="Histidine-containing phosphotransfer domain, HPT domain"/>
    <property type="match status" value="1"/>
</dbReference>
<dbReference type="STRING" id="391008.Smal_1948"/>
<protein>
    <recommendedName>
        <fullName evidence="3">histidine kinase</fullName>
        <ecNumber evidence="3">2.7.13.3</ecNumber>
    </recommendedName>
</protein>
<dbReference type="PROSITE" id="PS50109">
    <property type="entry name" value="HIS_KIN"/>
    <property type="match status" value="1"/>
</dbReference>
<dbReference type="Pfam" id="PF00072">
    <property type="entry name" value="Response_reg"/>
    <property type="match status" value="1"/>
</dbReference>
<dbReference type="eggNOG" id="COG0784">
    <property type="taxonomic scope" value="Bacteria"/>
</dbReference>
<dbReference type="PANTHER" id="PTHR43047:SF72">
    <property type="entry name" value="OSMOSENSING HISTIDINE PROTEIN KINASE SLN1"/>
    <property type="match status" value="1"/>
</dbReference>
<dbReference type="InterPro" id="IPR008207">
    <property type="entry name" value="Sig_transdc_His_kin_Hpt_dom"/>
</dbReference>
<dbReference type="SUPFAM" id="SSF47384">
    <property type="entry name" value="Homodimeric domain of signal transducing histidine kinase"/>
    <property type="match status" value="1"/>
</dbReference>
<dbReference type="InterPro" id="IPR003661">
    <property type="entry name" value="HisK_dim/P_dom"/>
</dbReference>
<dbReference type="AlphaFoldDB" id="B4SIR3"/>
<dbReference type="eggNOG" id="COG2205">
    <property type="taxonomic scope" value="Bacteria"/>
</dbReference>
<dbReference type="GO" id="GO:0005886">
    <property type="term" value="C:plasma membrane"/>
    <property type="evidence" value="ECO:0007669"/>
    <property type="project" value="UniProtKB-SubCell"/>
</dbReference>
<evidence type="ECO:0000256" key="6">
    <source>
        <dbReference type="ARBA" id="ARBA00022553"/>
    </source>
</evidence>
<dbReference type="EC" id="2.7.13.3" evidence="3"/>
<evidence type="ECO:0000256" key="10">
    <source>
        <dbReference type="ARBA" id="ARBA00022840"/>
    </source>
</evidence>
<dbReference type="Gene3D" id="3.30.565.10">
    <property type="entry name" value="Histidine kinase-like ATPase, C-terminal domain"/>
    <property type="match status" value="1"/>
</dbReference>
<evidence type="ECO:0000256" key="13">
    <source>
        <dbReference type="ARBA" id="ARBA00023136"/>
    </source>
</evidence>
<dbReference type="Gene3D" id="1.20.120.160">
    <property type="entry name" value="HPT domain"/>
    <property type="match status" value="1"/>
</dbReference>
<dbReference type="Gene3D" id="1.10.287.130">
    <property type="match status" value="1"/>
</dbReference>
<evidence type="ECO:0000256" key="4">
    <source>
        <dbReference type="ARBA" id="ARBA00022475"/>
    </source>
</evidence>
<evidence type="ECO:0000256" key="14">
    <source>
        <dbReference type="PROSITE-ProRule" id="PRU00169"/>
    </source>
</evidence>
<dbReference type="Proteomes" id="UP000001867">
    <property type="component" value="Chromosome"/>
</dbReference>
<keyword evidence="9 17" id="KW-0418">Kinase</keyword>
<dbReference type="SUPFAM" id="SSF53850">
    <property type="entry name" value="Periplasmic binding protein-like II"/>
    <property type="match status" value="1"/>
</dbReference>
<keyword evidence="5" id="KW-0997">Cell inner membrane</keyword>
<gene>
    <name evidence="17" type="ordered locus">Smal_1948</name>
</gene>
<dbReference type="RefSeq" id="WP_012511016.1">
    <property type="nucleotide sequence ID" value="NC_011071.1"/>
</dbReference>
<dbReference type="InterPro" id="IPR004358">
    <property type="entry name" value="Sig_transdc_His_kin-like_C"/>
</dbReference>
<dbReference type="InterPro" id="IPR036097">
    <property type="entry name" value="HisK_dim/P_sf"/>
</dbReference>
<feature type="domain" description="Histidine kinase" evidence="15">
    <location>
        <begin position="271"/>
        <end position="489"/>
    </location>
</feature>
<evidence type="ECO:0000256" key="9">
    <source>
        <dbReference type="ARBA" id="ARBA00022777"/>
    </source>
</evidence>
<dbReference type="GO" id="GO:0000155">
    <property type="term" value="F:phosphorelay sensor kinase activity"/>
    <property type="evidence" value="ECO:0007669"/>
    <property type="project" value="InterPro"/>
</dbReference>
<proteinExistence type="predicted"/>
<keyword evidence="13" id="KW-0472">Membrane</keyword>
<keyword evidence="10" id="KW-0067">ATP-binding</keyword>
<dbReference type="InterPro" id="IPR005467">
    <property type="entry name" value="His_kinase_dom"/>
</dbReference>
<dbReference type="SMART" id="SM00387">
    <property type="entry name" value="HATPase_c"/>
    <property type="match status" value="1"/>
</dbReference>
<dbReference type="InterPro" id="IPR003594">
    <property type="entry name" value="HATPase_dom"/>
</dbReference>
<keyword evidence="11" id="KW-1133">Transmembrane helix</keyword>
<dbReference type="CDD" id="cd17546">
    <property type="entry name" value="REC_hyHK_CKI1_RcsC-like"/>
    <property type="match status" value="1"/>
</dbReference>
<evidence type="ECO:0000256" key="1">
    <source>
        <dbReference type="ARBA" id="ARBA00000085"/>
    </source>
</evidence>
<dbReference type="InterPro" id="IPR036641">
    <property type="entry name" value="HPT_dom_sf"/>
</dbReference>
<dbReference type="PROSITE" id="PS50110">
    <property type="entry name" value="RESPONSE_REGULATORY"/>
    <property type="match status" value="1"/>
</dbReference>
<sequence>MRPIPAALAETAPFPTLAHGYAGLVARHAQLRFLDLPYPTTAASVAAVCGRDADLVLVMGGSGHPQLPCPELVASAPFRGGRTVLAGQPGRWLPRGLPDLEGKILAVVEGGPYAGWLGTHHPRIHLLQLPDRHAALAAVVAGTADAAIGLETTLRPMTRRYFSGDLLLQPISSDFSTDLHLLARREDRHLLERIDRGLRDITLEEHAGLLHLWAQQMLPASVERALGWMRSPPPAWLLALIAALAGLPLLWHPLRRRFSRSERDRARAIGMISHEVRNAAQTLLGSITPLHQAHSPEGRRELLAAMAAAGRSLRGLLDRSLDFSRLASGGFMPQVQACDVALLCNQSLDAIRVLARRKGLELRLDCTAAPAPLVLLDPDALRQIVDNLLGNALKFTDVGGIDLRVQLRPPTRPHELLLDVIDSGIGIPAAQATSLFQPFRQGEDGLRRGGSGLGLVIARELARSMGGDLTVHSVHGRGSRFTLRLPVRIARSHPPTATVAAHEQPLAGLDLLLVEDHDLNRRLMAAQLQRLGADVHALADASDALEEQARRPRSTVLLDIGLHDMDGYALARRLRARAHTPLRLIALSARAGRRHAARCREAGFDAVLAKPLQIAKLLQVLALPALRGHAAPSSTACIDSAYAADISTELAAIERAVTGAAPDALRHHAHRLQGTLQICGATTQADIAAELWELGRMAAPDWVEARRLLQGLQQWHGSRKAEAAPSA</sequence>
<feature type="domain" description="Response regulatory" evidence="16">
    <location>
        <begin position="510"/>
        <end position="625"/>
    </location>
</feature>
<evidence type="ECO:0000313" key="17">
    <source>
        <dbReference type="EMBL" id="ACF51652.1"/>
    </source>
</evidence>
<evidence type="ECO:0000313" key="18">
    <source>
        <dbReference type="Proteomes" id="UP000001867"/>
    </source>
</evidence>
<evidence type="ECO:0000256" key="2">
    <source>
        <dbReference type="ARBA" id="ARBA00004429"/>
    </source>
</evidence>
<dbReference type="Gene3D" id="3.40.190.10">
    <property type="entry name" value="Periplasmic binding protein-like II"/>
    <property type="match status" value="2"/>
</dbReference>
<comment type="catalytic activity">
    <reaction evidence="1">
        <text>ATP + protein L-histidine = ADP + protein N-phospho-L-histidine.</text>
        <dbReference type="EC" id="2.7.13.3"/>
    </reaction>
</comment>
<reference evidence="17 18" key="1">
    <citation type="submission" date="2008-06" db="EMBL/GenBank/DDBJ databases">
        <title>Complete sequence of Stenotrophomonas maltophilia R551-3.</title>
        <authorList>
            <consortium name="US DOE Joint Genome Institute"/>
            <person name="Lucas S."/>
            <person name="Copeland A."/>
            <person name="Lapidus A."/>
            <person name="Glavina del Rio T."/>
            <person name="Dalin E."/>
            <person name="Tice H."/>
            <person name="Pitluck S."/>
            <person name="Chain P."/>
            <person name="Malfatti S."/>
            <person name="Shin M."/>
            <person name="Vergez L."/>
            <person name="Lang D."/>
            <person name="Schmutz J."/>
            <person name="Larimer F."/>
            <person name="Land M."/>
            <person name="Hauser L."/>
            <person name="Kyrpides N."/>
            <person name="Mikhailova N."/>
            <person name="Taghavi S."/>
            <person name="Monchy S."/>
            <person name="Newman L."/>
            <person name="Vangronsveld J."/>
            <person name="van der Lelie D."/>
            <person name="Richardson P."/>
        </authorList>
    </citation>
    <scope>NUCLEOTIDE SEQUENCE [LARGE SCALE GENOMIC DNA]</scope>
    <source>
        <strain evidence="17 18">R551-3</strain>
    </source>
</reference>
<dbReference type="SMART" id="SM00448">
    <property type="entry name" value="REC"/>
    <property type="match status" value="1"/>
</dbReference>
<dbReference type="GO" id="GO:0009927">
    <property type="term" value="F:histidine phosphotransfer kinase activity"/>
    <property type="evidence" value="ECO:0007669"/>
    <property type="project" value="TreeGrafter"/>
</dbReference>
<dbReference type="Gene3D" id="3.40.50.2300">
    <property type="match status" value="1"/>
</dbReference>
<dbReference type="HOGENOM" id="CLU_000445_104_12_6"/>
<dbReference type="InterPro" id="IPR036890">
    <property type="entry name" value="HATPase_C_sf"/>
</dbReference>
<dbReference type="Pfam" id="PF02518">
    <property type="entry name" value="HATPase_c"/>
    <property type="match status" value="1"/>
</dbReference>
<evidence type="ECO:0000256" key="5">
    <source>
        <dbReference type="ARBA" id="ARBA00022519"/>
    </source>
</evidence>
<keyword evidence="10" id="KW-0547">Nucleotide-binding</keyword>
<dbReference type="KEGG" id="smt:Smal_1948"/>
<dbReference type="SUPFAM" id="SSF52172">
    <property type="entry name" value="CheY-like"/>
    <property type="match status" value="1"/>
</dbReference>
<keyword evidence="8" id="KW-0812">Transmembrane</keyword>
<organism evidence="17 18">
    <name type="scientific">Stenotrophomonas maltophilia (strain R551-3)</name>
    <dbReference type="NCBI Taxonomy" id="391008"/>
    <lineage>
        <taxon>Bacteria</taxon>
        <taxon>Pseudomonadati</taxon>
        <taxon>Pseudomonadota</taxon>
        <taxon>Gammaproteobacteria</taxon>
        <taxon>Lysobacterales</taxon>
        <taxon>Lysobacteraceae</taxon>
        <taxon>Stenotrophomonas</taxon>
        <taxon>Stenotrophomonas maltophilia group</taxon>
    </lineage>
</organism>
<evidence type="ECO:0000256" key="8">
    <source>
        <dbReference type="ARBA" id="ARBA00022692"/>
    </source>
</evidence>
<evidence type="ECO:0000259" key="16">
    <source>
        <dbReference type="PROSITE" id="PS50110"/>
    </source>
</evidence>
<keyword evidence="7" id="KW-0808">Transferase</keyword>
<dbReference type="InterPro" id="IPR001789">
    <property type="entry name" value="Sig_transdc_resp-reg_receiver"/>
</dbReference>
<name>B4SIR3_STRM5</name>